<accession>A0ABD6E2C6</accession>
<keyword evidence="3" id="KW-1015">Disulfide bond</keyword>
<evidence type="ECO:0000256" key="2">
    <source>
        <dbReference type="ARBA" id="ARBA00022900"/>
    </source>
</evidence>
<reference evidence="5 6" key="1">
    <citation type="submission" date="2024-08" db="EMBL/GenBank/DDBJ databases">
        <title>Gnathostoma spinigerum genome.</title>
        <authorList>
            <person name="Gonzalez-Bertolin B."/>
            <person name="Monzon S."/>
            <person name="Zaballos A."/>
            <person name="Jimenez P."/>
            <person name="Dekumyoy P."/>
            <person name="Varona S."/>
            <person name="Cuesta I."/>
            <person name="Sumanam S."/>
            <person name="Adisakwattana P."/>
            <person name="Gasser R.B."/>
            <person name="Hernandez-Gonzalez A."/>
            <person name="Young N.D."/>
            <person name="Perteguer M.J."/>
        </authorList>
    </citation>
    <scope>NUCLEOTIDE SEQUENCE [LARGE SCALE GENOMIC DNA]</scope>
    <source>
        <strain evidence="5">AL3</strain>
        <tissue evidence="5">Liver</tissue>
    </source>
</reference>
<dbReference type="GO" id="GO:0004867">
    <property type="term" value="F:serine-type endopeptidase inhibitor activity"/>
    <property type="evidence" value="ECO:0007669"/>
    <property type="project" value="UniProtKB-KW"/>
</dbReference>
<dbReference type="EMBL" id="JBGFUD010000162">
    <property type="protein sequence ID" value="MFH4973850.1"/>
    <property type="molecule type" value="Genomic_DNA"/>
</dbReference>
<name>A0ABD6E2C6_9BILA</name>
<dbReference type="InterPro" id="IPR002919">
    <property type="entry name" value="TIL_dom"/>
</dbReference>
<dbReference type="Proteomes" id="UP001608902">
    <property type="component" value="Unassembled WGS sequence"/>
</dbReference>
<proteinExistence type="predicted"/>
<dbReference type="PANTHER" id="PTHR23259">
    <property type="entry name" value="RIDDLE"/>
    <property type="match status" value="1"/>
</dbReference>
<keyword evidence="1" id="KW-0646">Protease inhibitor</keyword>
<dbReference type="Pfam" id="PF01826">
    <property type="entry name" value="TIL"/>
    <property type="match status" value="1"/>
</dbReference>
<dbReference type="SUPFAM" id="SSF57567">
    <property type="entry name" value="Serine protease inhibitors"/>
    <property type="match status" value="1"/>
</dbReference>
<evidence type="ECO:0000256" key="1">
    <source>
        <dbReference type="ARBA" id="ARBA00022690"/>
    </source>
</evidence>
<organism evidence="5 6">
    <name type="scientific">Gnathostoma spinigerum</name>
    <dbReference type="NCBI Taxonomy" id="75299"/>
    <lineage>
        <taxon>Eukaryota</taxon>
        <taxon>Metazoa</taxon>
        <taxon>Ecdysozoa</taxon>
        <taxon>Nematoda</taxon>
        <taxon>Chromadorea</taxon>
        <taxon>Rhabditida</taxon>
        <taxon>Spirurina</taxon>
        <taxon>Gnathostomatomorpha</taxon>
        <taxon>Gnathostomatoidea</taxon>
        <taxon>Gnathostomatidae</taxon>
        <taxon>Gnathostoma</taxon>
    </lineage>
</organism>
<evidence type="ECO:0000313" key="6">
    <source>
        <dbReference type="Proteomes" id="UP001608902"/>
    </source>
</evidence>
<feature type="domain" description="TIL" evidence="4">
    <location>
        <begin position="2"/>
        <end position="55"/>
    </location>
</feature>
<dbReference type="AlphaFoldDB" id="A0ABD6E2C6"/>
<keyword evidence="6" id="KW-1185">Reference proteome</keyword>
<evidence type="ECO:0000313" key="5">
    <source>
        <dbReference type="EMBL" id="MFH4973850.1"/>
    </source>
</evidence>
<comment type="caution">
    <text evidence="5">The sequence shown here is derived from an EMBL/GenBank/DDBJ whole genome shotgun (WGS) entry which is preliminary data.</text>
</comment>
<gene>
    <name evidence="5" type="ORF">AB6A40_000559</name>
</gene>
<dbReference type="CDD" id="cd19941">
    <property type="entry name" value="TIL"/>
    <property type="match status" value="1"/>
</dbReference>
<dbReference type="InterPro" id="IPR036084">
    <property type="entry name" value="Ser_inhib-like_sf"/>
</dbReference>
<evidence type="ECO:0000256" key="3">
    <source>
        <dbReference type="ARBA" id="ARBA00023157"/>
    </source>
</evidence>
<keyword evidence="2" id="KW-0722">Serine protease inhibitor</keyword>
<protein>
    <recommendedName>
        <fullName evidence="4">TIL domain-containing protein</fullName>
    </recommendedName>
</protein>
<dbReference type="PANTHER" id="PTHR23259:SF70">
    <property type="entry name" value="ACCESSORY GLAND PROTEIN ACP62F-RELATED"/>
    <property type="match status" value="1"/>
</dbReference>
<sequence>MCGPNEVFVECSSLCEPTCWTKPNQPCPLACGPPKCQCQPGFVRDAGRCIPKNQCPYYPGECGPYQPCPPGSVCSQGRCEPFVPPVCGCRPNEVCLSGVCILPIPSCYHDHHCHRGYECAEHKCRKNKKHRQCKNDYDCNGQMVCLNKVCVKRQSGVCNFNSECPVEAPICTTTGCSTIRCNNVYECPNGFRCQNSLCEPGGQYQESCVTTNDCPYDHMCDTMSHHCRSFHVGVAV</sequence>
<dbReference type="Gene3D" id="2.10.25.10">
    <property type="entry name" value="Laminin"/>
    <property type="match status" value="1"/>
</dbReference>
<dbReference type="InterPro" id="IPR051368">
    <property type="entry name" value="SerProtInhib-TIL_Domain"/>
</dbReference>
<evidence type="ECO:0000259" key="4">
    <source>
        <dbReference type="Pfam" id="PF01826"/>
    </source>
</evidence>